<dbReference type="Gene3D" id="3.10.450.50">
    <property type="match status" value="1"/>
</dbReference>
<dbReference type="Proteomes" id="UP001501257">
    <property type="component" value="Unassembled WGS sequence"/>
</dbReference>
<dbReference type="EMBL" id="BAABLK010000034">
    <property type="protein sequence ID" value="GAA5227997.1"/>
    <property type="molecule type" value="Genomic_DNA"/>
</dbReference>
<feature type="domain" description="SnoaL-like" evidence="1">
    <location>
        <begin position="9"/>
        <end position="138"/>
    </location>
</feature>
<keyword evidence="3" id="KW-1185">Reference proteome</keyword>
<evidence type="ECO:0000259" key="1">
    <source>
        <dbReference type="Pfam" id="PF13577"/>
    </source>
</evidence>
<evidence type="ECO:0000313" key="2">
    <source>
        <dbReference type="EMBL" id="GAA5227997.1"/>
    </source>
</evidence>
<dbReference type="InterPro" id="IPR032710">
    <property type="entry name" value="NTF2-like_dom_sf"/>
</dbReference>
<dbReference type="RefSeq" id="WP_210099988.1">
    <property type="nucleotide sequence ID" value="NZ_BAABLK010000034.1"/>
</dbReference>
<dbReference type="Pfam" id="PF13577">
    <property type="entry name" value="SnoaL_4"/>
    <property type="match status" value="1"/>
</dbReference>
<name>A0ABP9TQN5_9MICC</name>
<accession>A0ABP9TQN5</accession>
<gene>
    <name evidence="2" type="ORF">GCM10025778_25300</name>
</gene>
<evidence type="ECO:0000313" key="3">
    <source>
        <dbReference type="Proteomes" id="UP001501257"/>
    </source>
</evidence>
<dbReference type="InterPro" id="IPR037401">
    <property type="entry name" value="SnoaL-like"/>
</dbReference>
<comment type="caution">
    <text evidence="2">The sequence shown here is derived from an EMBL/GenBank/DDBJ whole genome shotgun (WGS) entry which is preliminary data.</text>
</comment>
<dbReference type="SUPFAM" id="SSF54427">
    <property type="entry name" value="NTF2-like"/>
    <property type="match status" value="1"/>
</dbReference>
<reference evidence="3" key="1">
    <citation type="journal article" date="2019" name="Int. J. Syst. Evol. Microbiol.">
        <title>The Global Catalogue of Microorganisms (GCM) 10K type strain sequencing project: providing services to taxonomists for standard genome sequencing and annotation.</title>
        <authorList>
            <consortium name="The Broad Institute Genomics Platform"/>
            <consortium name="The Broad Institute Genome Sequencing Center for Infectious Disease"/>
            <person name="Wu L."/>
            <person name="Ma J."/>
        </authorList>
    </citation>
    <scope>NUCLEOTIDE SEQUENCE [LARGE SCALE GENOMIC DNA]</scope>
    <source>
        <strain evidence="3">JCM 18952</strain>
    </source>
</reference>
<protein>
    <recommendedName>
        <fullName evidence="1">SnoaL-like domain-containing protein</fullName>
    </recommendedName>
</protein>
<organism evidence="2 3">
    <name type="scientific">Paeniglutamicibacter antarcticus</name>
    <dbReference type="NCBI Taxonomy" id="494023"/>
    <lineage>
        <taxon>Bacteria</taxon>
        <taxon>Bacillati</taxon>
        <taxon>Actinomycetota</taxon>
        <taxon>Actinomycetes</taxon>
        <taxon>Micrococcales</taxon>
        <taxon>Micrococcaceae</taxon>
        <taxon>Paeniglutamicibacter</taxon>
    </lineage>
</organism>
<proteinExistence type="predicted"/>
<sequence length="174" mass="20143">MDLTQRIDALEQIEEIKNLKHRYWRACDGKDPKTFRDCFIRVGASIDYGQLGSFDDADPMTEIFTQIALHTVDGKHVIYDMHHGVHPEIALIDKYTAKGRWTLRFRQVNLMDHTETISTGEYSDEYRLEDGHWKMSKCHFTETWSIRRPLTADTVITEGTFARVDAMCTESAAP</sequence>